<sequence length="89" mass="9359">MCNDDPDVGTRMCGLGAGDQSVPTLDDGGCGFGNESRYGKMIQITSIKIGCDESHAYQPPCPNNVVDGLDAVWIALGLDKNVGQENVTL</sequence>
<evidence type="ECO:0000256" key="3">
    <source>
        <dbReference type="ARBA" id="ARBA00022729"/>
    </source>
</evidence>
<dbReference type="EMBL" id="KK198759">
    <property type="protein sequence ID" value="KCW63133.1"/>
    <property type="molecule type" value="Genomic_DNA"/>
</dbReference>
<comment type="subcellular location">
    <subcellularLocation>
        <location evidence="1">Secreted</location>
    </subcellularLocation>
</comment>
<gene>
    <name evidence="4" type="ORF">EUGRSUZ_G00743</name>
</gene>
<dbReference type="Gramene" id="KCW63133">
    <property type="protein sequence ID" value="KCW63133"/>
    <property type="gene ID" value="EUGRSUZ_G00743"/>
</dbReference>
<dbReference type="InterPro" id="IPR039271">
    <property type="entry name" value="Kiwellin-like"/>
</dbReference>
<keyword evidence="2" id="KW-0964">Secreted</keyword>
<evidence type="ECO:0000256" key="1">
    <source>
        <dbReference type="ARBA" id="ARBA00004613"/>
    </source>
</evidence>
<evidence type="ECO:0000313" key="4">
    <source>
        <dbReference type="EMBL" id="KCW63133.1"/>
    </source>
</evidence>
<dbReference type="InParanoid" id="A0A059BAJ1"/>
<keyword evidence="3" id="KW-0732">Signal</keyword>
<dbReference type="AlphaFoldDB" id="A0A059BAJ1"/>
<dbReference type="Pfam" id="PF24300">
    <property type="entry name" value="KWL1"/>
    <property type="match status" value="1"/>
</dbReference>
<proteinExistence type="predicted"/>
<protein>
    <submittedName>
        <fullName evidence="4">Uncharacterized protein</fullName>
    </submittedName>
</protein>
<evidence type="ECO:0000256" key="2">
    <source>
        <dbReference type="ARBA" id="ARBA00022525"/>
    </source>
</evidence>
<organism evidence="4">
    <name type="scientific">Eucalyptus grandis</name>
    <name type="common">Flooded gum</name>
    <dbReference type="NCBI Taxonomy" id="71139"/>
    <lineage>
        <taxon>Eukaryota</taxon>
        <taxon>Viridiplantae</taxon>
        <taxon>Streptophyta</taxon>
        <taxon>Embryophyta</taxon>
        <taxon>Tracheophyta</taxon>
        <taxon>Spermatophyta</taxon>
        <taxon>Magnoliopsida</taxon>
        <taxon>eudicotyledons</taxon>
        <taxon>Gunneridae</taxon>
        <taxon>Pentapetalae</taxon>
        <taxon>rosids</taxon>
        <taxon>malvids</taxon>
        <taxon>Myrtales</taxon>
        <taxon>Myrtaceae</taxon>
        <taxon>Myrtoideae</taxon>
        <taxon>Eucalypteae</taxon>
        <taxon>Eucalyptus</taxon>
    </lineage>
</organism>
<name>A0A059BAJ1_EUCGR</name>
<accession>A0A059BAJ1</accession>
<dbReference type="GO" id="GO:0005576">
    <property type="term" value="C:extracellular region"/>
    <property type="evidence" value="ECO:0007669"/>
    <property type="project" value="UniProtKB-SubCell"/>
</dbReference>
<reference evidence="4" key="1">
    <citation type="submission" date="2013-07" db="EMBL/GenBank/DDBJ databases">
        <title>The genome of Eucalyptus grandis.</title>
        <authorList>
            <person name="Schmutz J."/>
            <person name="Hayes R."/>
            <person name="Myburg A."/>
            <person name="Tuskan G."/>
            <person name="Grattapaglia D."/>
            <person name="Rokhsar D.S."/>
        </authorList>
    </citation>
    <scope>NUCLEOTIDE SEQUENCE</scope>
    <source>
        <tissue evidence="4">Leaf extractions</tissue>
    </source>
</reference>